<gene>
    <name evidence="1" type="ORF">KCG54_10740</name>
</gene>
<protein>
    <submittedName>
        <fullName evidence="1">Uncharacterized protein</fullName>
    </submittedName>
</protein>
<dbReference type="AlphaFoldDB" id="A0A9X9N1I7"/>
<dbReference type="EMBL" id="CP073115">
    <property type="protein sequence ID" value="UTG69617.1"/>
    <property type="molecule type" value="Genomic_DNA"/>
</dbReference>
<accession>A0A9X9N1I7</accession>
<reference evidence="1" key="1">
    <citation type="submission" date="2021-04" db="EMBL/GenBank/DDBJ databases">
        <title>Characterizing Neisseria spp. as novel respiratory pathobionts in bronchiectasis.</title>
        <authorList>
            <person name="Li L."/>
            <person name="Mac Aogain M."/>
            <person name="Xu T."/>
            <person name="Jaggi T.K."/>
            <person name="Chan L.Y."/>
            <person name="Keir H.R."/>
            <person name="Dicker A.J."/>
            <person name="Qu J."/>
            <person name="Liu Y."/>
            <person name="Chen H.S."/>
            <person name="Koh M.S."/>
            <person name="Ong T.H."/>
            <person name="Lim A.Y.H."/>
            <person name="Abisheganaden J."/>
            <person name="Low T.B."/>
            <person name="Oliver B.G."/>
            <person name="Tan N.S."/>
            <person name="Fang M."/>
            <person name="Chalmers J.D."/>
            <person name="Chotirmall S.H."/>
        </authorList>
    </citation>
    <scope>NUCLEOTIDE SEQUENCE</scope>
    <source>
        <strain evidence="1">TT0077</strain>
    </source>
</reference>
<sequence>MKKTLYGAHGTCETYANRIYAKGFKTNEGRHGIGVYLWQVDKNDEYSWKSINDLTKCYLKDTDYRRKVSDPTHVLLRCQIDVLDDNFYDFECHDHTALFATYRKHFEQNYSLENVQKELDRSDSSNQRGSNKSKKEKELATKVYNGFFAMLEEYLDKPLDIYVYFVKAQKPKSYESMTSIMVGYTVGCYVVKKPSIITIIKKDVL</sequence>
<name>A0A9X9N1I7_NEISU</name>
<proteinExistence type="predicted"/>
<organism evidence="1 2">
    <name type="scientific">Neisseria subflava</name>
    <dbReference type="NCBI Taxonomy" id="28449"/>
    <lineage>
        <taxon>Bacteria</taxon>
        <taxon>Pseudomonadati</taxon>
        <taxon>Pseudomonadota</taxon>
        <taxon>Betaproteobacteria</taxon>
        <taxon>Neisseriales</taxon>
        <taxon>Neisseriaceae</taxon>
        <taxon>Neisseria</taxon>
    </lineage>
</organism>
<evidence type="ECO:0000313" key="2">
    <source>
        <dbReference type="Proteomes" id="UP001057296"/>
    </source>
</evidence>
<dbReference type="Proteomes" id="UP001057296">
    <property type="component" value="Chromosome"/>
</dbReference>
<evidence type="ECO:0000313" key="1">
    <source>
        <dbReference type="EMBL" id="UTG69617.1"/>
    </source>
</evidence>
<dbReference type="RefSeq" id="WP_254324159.1">
    <property type="nucleotide sequence ID" value="NZ_CP073115.1"/>
</dbReference>